<evidence type="ECO:0000256" key="1">
    <source>
        <dbReference type="SAM" id="MobiDB-lite"/>
    </source>
</evidence>
<accession>A0A9W4TV30</accession>
<proteinExistence type="predicted"/>
<evidence type="ECO:0000313" key="3">
    <source>
        <dbReference type="Proteomes" id="UP001152885"/>
    </source>
</evidence>
<keyword evidence="3" id="KW-1185">Reference proteome</keyword>
<organism evidence="2 3">
    <name type="scientific">Candida verbasci</name>
    <dbReference type="NCBI Taxonomy" id="1227364"/>
    <lineage>
        <taxon>Eukaryota</taxon>
        <taxon>Fungi</taxon>
        <taxon>Dikarya</taxon>
        <taxon>Ascomycota</taxon>
        <taxon>Saccharomycotina</taxon>
        <taxon>Pichiomycetes</taxon>
        <taxon>Debaryomycetaceae</taxon>
        <taxon>Candida/Lodderomyces clade</taxon>
        <taxon>Candida</taxon>
    </lineage>
</organism>
<feature type="region of interest" description="Disordered" evidence="1">
    <location>
        <begin position="788"/>
        <end position="853"/>
    </location>
</feature>
<comment type="caution">
    <text evidence="2">The sequence shown here is derived from an EMBL/GenBank/DDBJ whole genome shotgun (WGS) entry which is preliminary data.</text>
</comment>
<reference evidence="2" key="1">
    <citation type="submission" date="2022-12" db="EMBL/GenBank/DDBJ databases">
        <authorList>
            <person name="Brejova B."/>
        </authorList>
    </citation>
    <scope>NUCLEOTIDE SEQUENCE</scope>
</reference>
<gene>
    <name evidence="2" type="ORF">CANVERA_P1419</name>
</gene>
<dbReference type="OrthoDB" id="4084534at2759"/>
<protein>
    <submittedName>
        <fullName evidence="2">Uncharacterized protein</fullName>
    </submittedName>
</protein>
<feature type="region of interest" description="Disordered" evidence="1">
    <location>
        <begin position="1060"/>
        <end position="1082"/>
    </location>
</feature>
<dbReference type="AlphaFoldDB" id="A0A9W4TV30"/>
<sequence>MISKQQLLKVKLQSLSTETRQLLIYNSYNKRQFATLLNKKPKKNNKQQQSPPPTPTNSKISKFNYKFNFPKFEIDIIEKEAPITNIEPFDKSGLGTYIPELTSLHQEFNFYNFANVKELTDQIDNLLEKFHNYLFEWKEFTDPTYYKILVQLNRYGKLVDILNETKLSLNYICSIIEDPATEDYIFQEQEFKIRNIKKLASDLKLYDVDDSCDVFEICAIMAQDKPSFYAKDIHDLWEKLLDAEAIGFDLLAVLRAYKEESDLKYRQIDNWFRFENYIPEINYLKKNFHSFSNKDEVLKALDNLIQKIESDDVNIDNLLKLRTRMVEFANGNSIDCFEILNTVVLNNNIFEKFEKNKKVEKIVDNYVQIPNDSDIYNFTNELNNIKNVLGKEFKSVSSDNVLKALDSEINRLFAVQETASKFELSQLIRLKRRLGYLFEVNGGNTEVLDTLLNSQSVFEQFEKEKKFKDEYKQIPNDFLLEEFEIELKQLKKELGVDKFSDVKAVDVLKKSKYLAEIHGDVWHKLFRNLGMLFKHNRGETFVLDNVLISASLFNQFESSKEYKQLPENFNLEEFTPELIQLKQELSIETFASIPSREILNKIEQLSNDQGGICTKLYRNLTNLFYYNGNSTSILDNILINVFEFNKFKPSSFFSKHVELLTNKYKFHIIGKFLRDTRILYSSDVHKISRSGFEKLIDDYKSRIGENEREILNQLKAFNSTFDYYPSFLVCVYGTQPNENLLNSTDLEVFYNDLTNSLKNQEKIESENEVIIPIESNFDINNFKKEVKPNNKSHEEFESISELQSKEAEYKDEEKPIIKNEYKPETTNDEIREFKFRNNCKPNESQSESKTPYSNTAKLFSEQSSAFESPAEKDKIIYKPSQKIYTKPSKQQSQIRPSEFNSSKLEKYLEKLKIEEDGKKREIDALNFSHDVFNKSQLNKHKKNSKFISLTIDNDSNLISNELISFKVGDLGLEDLELVGNKDLKNIEKLIKKLDSKDWKLIGSKLEDDKRQLMFIKETNFKKKSKTWKFIKLVITTSGLIMLSLIGLNYVLEDPKLIQSPPSNPEFKPTEEEQLPFRVVSPKESEPVETLPISKPESHQLSWWQKLFWSK</sequence>
<evidence type="ECO:0000313" key="2">
    <source>
        <dbReference type="EMBL" id="CAI5756902.1"/>
    </source>
</evidence>
<name>A0A9W4TV30_9ASCO</name>
<dbReference type="EMBL" id="CANTUO010000001">
    <property type="protein sequence ID" value="CAI5756902.1"/>
    <property type="molecule type" value="Genomic_DNA"/>
</dbReference>
<feature type="compositionally biased region" description="Polar residues" evidence="1">
    <location>
        <begin position="839"/>
        <end position="853"/>
    </location>
</feature>
<feature type="compositionally biased region" description="Basic and acidic residues" evidence="1">
    <location>
        <begin position="803"/>
        <end position="835"/>
    </location>
</feature>
<dbReference type="Proteomes" id="UP001152885">
    <property type="component" value="Unassembled WGS sequence"/>
</dbReference>
<feature type="region of interest" description="Disordered" evidence="1">
    <location>
        <begin position="37"/>
        <end position="59"/>
    </location>
</feature>